<protein>
    <submittedName>
        <fullName evidence="2">Uncharacterized protein</fullName>
    </submittedName>
</protein>
<keyword evidence="1" id="KW-0472">Membrane</keyword>
<organism evidence="2 3">
    <name type="scientific">Chryseobacterium limigenitum</name>
    <dbReference type="NCBI Taxonomy" id="1612149"/>
    <lineage>
        <taxon>Bacteria</taxon>
        <taxon>Pseudomonadati</taxon>
        <taxon>Bacteroidota</taxon>
        <taxon>Flavobacteriia</taxon>
        <taxon>Flavobacteriales</taxon>
        <taxon>Weeksellaceae</taxon>
        <taxon>Chryseobacterium group</taxon>
        <taxon>Chryseobacterium</taxon>
    </lineage>
</organism>
<name>A0A1K2IVF0_9FLAO</name>
<evidence type="ECO:0000256" key="1">
    <source>
        <dbReference type="SAM" id="Phobius"/>
    </source>
</evidence>
<dbReference type="Proteomes" id="UP000182034">
    <property type="component" value="Unassembled WGS sequence"/>
</dbReference>
<evidence type="ECO:0000313" key="3">
    <source>
        <dbReference type="Proteomes" id="UP000182034"/>
    </source>
</evidence>
<dbReference type="AlphaFoldDB" id="A0A1K2IVF0"/>
<proteinExistence type="predicted"/>
<dbReference type="STRING" id="1612149.SAMN05216324_11869"/>
<keyword evidence="1" id="KW-0812">Transmembrane</keyword>
<feature type="transmembrane region" description="Helical" evidence="1">
    <location>
        <begin position="51"/>
        <end position="72"/>
    </location>
</feature>
<keyword evidence="3" id="KW-1185">Reference proteome</keyword>
<evidence type="ECO:0000313" key="2">
    <source>
        <dbReference type="EMBL" id="SFZ96343.1"/>
    </source>
</evidence>
<reference evidence="3" key="1">
    <citation type="submission" date="2016-10" db="EMBL/GenBank/DDBJ databases">
        <authorList>
            <person name="Varghese N."/>
            <person name="Submissions S."/>
        </authorList>
    </citation>
    <scope>NUCLEOTIDE SEQUENCE [LARGE SCALE GENOMIC DNA]</scope>
    <source>
        <strain evidence="3">SUR2</strain>
    </source>
</reference>
<feature type="transmembrane region" description="Helical" evidence="1">
    <location>
        <begin position="12"/>
        <end position="31"/>
    </location>
</feature>
<keyword evidence="1" id="KW-1133">Transmembrane helix</keyword>
<accession>A0A1K2IVF0</accession>
<sequence>MLHDERILKNKFAYFYAIIFCFLWLLYFGYFTLLMITNNFIINENYVSLKYVFYILTLGIFSTLLVSFICIFKESKKFFINFNIAIFLIILLHLIRYLIDFKEIHLQFVYFIIFLLGSGILINFFRHKIKNNEIEEIGKHND</sequence>
<gene>
    <name evidence="2" type="ORF">SAMN05216324_11869</name>
</gene>
<dbReference type="EMBL" id="FPKW01000018">
    <property type="protein sequence ID" value="SFZ96343.1"/>
    <property type="molecule type" value="Genomic_DNA"/>
</dbReference>
<feature type="transmembrane region" description="Helical" evidence="1">
    <location>
        <begin position="105"/>
        <end position="125"/>
    </location>
</feature>
<feature type="transmembrane region" description="Helical" evidence="1">
    <location>
        <begin position="79"/>
        <end position="99"/>
    </location>
</feature>